<keyword evidence="3" id="KW-0238">DNA-binding</keyword>
<dbReference type="Gene3D" id="1.20.140.160">
    <property type="match status" value="1"/>
</dbReference>
<keyword evidence="1" id="KW-0805">Transcription regulation</keyword>
<dbReference type="InterPro" id="IPR013324">
    <property type="entry name" value="RNA_pol_sigma_r3/r4-like"/>
</dbReference>
<dbReference type="InterPro" id="IPR007630">
    <property type="entry name" value="RNA_pol_sigma70_r4"/>
</dbReference>
<name>A0AB39S4G0_9ACTN</name>
<dbReference type="InterPro" id="IPR014284">
    <property type="entry name" value="RNA_pol_sigma-70_dom"/>
</dbReference>
<evidence type="ECO:0000256" key="4">
    <source>
        <dbReference type="ARBA" id="ARBA00023163"/>
    </source>
</evidence>
<dbReference type="RefSeq" id="WP_369258807.1">
    <property type="nucleotide sequence ID" value="NZ_CP163440.1"/>
</dbReference>
<dbReference type="AlphaFoldDB" id="A0AB39S4G0"/>
<evidence type="ECO:0000259" key="5">
    <source>
        <dbReference type="Pfam" id="PF04545"/>
    </source>
</evidence>
<keyword evidence="2" id="KW-0731">Sigma factor</keyword>
<dbReference type="SUPFAM" id="SSF88659">
    <property type="entry name" value="Sigma3 and sigma4 domains of RNA polymerase sigma factors"/>
    <property type="match status" value="1"/>
</dbReference>
<dbReference type="CDD" id="cd06171">
    <property type="entry name" value="Sigma70_r4"/>
    <property type="match status" value="1"/>
</dbReference>
<dbReference type="GO" id="GO:0016987">
    <property type="term" value="F:sigma factor activity"/>
    <property type="evidence" value="ECO:0007669"/>
    <property type="project" value="UniProtKB-KW"/>
</dbReference>
<organism evidence="6">
    <name type="scientific">Streptomyces sp. R35</name>
    <dbReference type="NCBI Taxonomy" id="3238630"/>
    <lineage>
        <taxon>Bacteria</taxon>
        <taxon>Bacillati</taxon>
        <taxon>Actinomycetota</taxon>
        <taxon>Actinomycetes</taxon>
        <taxon>Kitasatosporales</taxon>
        <taxon>Streptomycetaceae</taxon>
        <taxon>Streptomyces</taxon>
    </lineage>
</organism>
<dbReference type="EMBL" id="CP163440">
    <property type="protein sequence ID" value="XDQ62304.1"/>
    <property type="molecule type" value="Genomic_DNA"/>
</dbReference>
<dbReference type="GO" id="GO:0006352">
    <property type="term" value="P:DNA-templated transcription initiation"/>
    <property type="evidence" value="ECO:0007669"/>
    <property type="project" value="InterPro"/>
</dbReference>
<feature type="domain" description="RNA polymerase sigma-70 region 4" evidence="5">
    <location>
        <begin position="103"/>
        <end position="151"/>
    </location>
</feature>
<dbReference type="GO" id="GO:0003677">
    <property type="term" value="F:DNA binding"/>
    <property type="evidence" value="ECO:0007669"/>
    <property type="project" value="UniProtKB-KW"/>
</dbReference>
<accession>A0AB39S4G0</accession>
<dbReference type="Pfam" id="PF04545">
    <property type="entry name" value="Sigma70_r4"/>
    <property type="match status" value="1"/>
</dbReference>
<dbReference type="PANTHER" id="PTHR30385">
    <property type="entry name" value="SIGMA FACTOR F FLAGELLAR"/>
    <property type="match status" value="1"/>
</dbReference>
<evidence type="ECO:0000313" key="6">
    <source>
        <dbReference type="EMBL" id="XDQ62304.1"/>
    </source>
</evidence>
<protein>
    <submittedName>
        <fullName evidence="6">Sigma-70 family RNA polymerase sigma factor</fullName>
    </submittedName>
</protein>
<sequence length="165" mass="18058">MSTGFLIALLVVVVLIAGLLAVKLPVGEGASGLRRRFGPEIAAYTGLTETEVRLGQEALESFTLLSVDAGPVRHEDGRALADTLGEVEPGLDWIVNREALRPLLQAMPEREQKIPYMRFLREMTQRTIAEQFGISQMHVSRLISGTCARLRDQGMAEADGLRKAS</sequence>
<gene>
    <name evidence="6" type="ORF">AB5J50_16595</name>
</gene>
<evidence type="ECO:0000256" key="3">
    <source>
        <dbReference type="ARBA" id="ARBA00023125"/>
    </source>
</evidence>
<evidence type="ECO:0000256" key="2">
    <source>
        <dbReference type="ARBA" id="ARBA00023082"/>
    </source>
</evidence>
<keyword evidence="4" id="KW-0804">Transcription</keyword>
<dbReference type="PANTHER" id="PTHR30385:SF4">
    <property type="entry name" value="RNA POLYMERASE SIGMA-E FACTOR"/>
    <property type="match status" value="1"/>
</dbReference>
<dbReference type="NCBIfam" id="TIGR02937">
    <property type="entry name" value="sigma70-ECF"/>
    <property type="match status" value="1"/>
</dbReference>
<reference evidence="6" key="1">
    <citation type="submission" date="2024-07" db="EMBL/GenBank/DDBJ databases">
        <authorList>
            <person name="Yu S.T."/>
        </authorList>
    </citation>
    <scope>NUCLEOTIDE SEQUENCE</scope>
    <source>
        <strain evidence="6">R35</strain>
    </source>
</reference>
<proteinExistence type="predicted"/>
<evidence type="ECO:0000256" key="1">
    <source>
        <dbReference type="ARBA" id="ARBA00023015"/>
    </source>
</evidence>